<dbReference type="Gene3D" id="3.40.640.10">
    <property type="entry name" value="Type I PLP-dependent aspartate aminotransferase-like (Major domain)"/>
    <property type="match status" value="1"/>
</dbReference>
<dbReference type="PANTHER" id="PTHR43586:SF8">
    <property type="entry name" value="CYSTEINE DESULFURASE 1, CHLOROPLASTIC"/>
    <property type="match status" value="1"/>
</dbReference>
<evidence type="ECO:0000313" key="10">
    <source>
        <dbReference type="EMBL" id="TCN88887.1"/>
    </source>
</evidence>
<dbReference type="PIRSF" id="PIRSF005572">
    <property type="entry name" value="NifS"/>
    <property type="match status" value="1"/>
</dbReference>
<dbReference type="CDD" id="cd06453">
    <property type="entry name" value="SufS_like"/>
    <property type="match status" value="1"/>
</dbReference>
<dbReference type="NCBIfam" id="TIGR01979">
    <property type="entry name" value="sufS"/>
    <property type="match status" value="1"/>
</dbReference>
<keyword evidence="4 8" id="KW-0808">Transferase</keyword>
<dbReference type="PROSITE" id="PS00595">
    <property type="entry name" value="AA_TRANSFER_CLASS_5"/>
    <property type="match status" value="1"/>
</dbReference>
<organism evidence="10 11">
    <name type="scientific">Shewanella fodinae</name>
    <dbReference type="NCBI Taxonomy" id="552357"/>
    <lineage>
        <taxon>Bacteria</taxon>
        <taxon>Pseudomonadati</taxon>
        <taxon>Pseudomonadota</taxon>
        <taxon>Gammaproteobacteria</taxon>
        <taxon>Alteromonadales</taxon>
        <taxon>Shewanellaceae</taxon>
        <taxon>Shewanella</taxon>
    </lineage>
</organism>
<dbReference type="InterPro" id="IPR015421">
    <property type="entry name" value="PyrdxlP-dep_Trfase_major"/>
</dbReference>
<evidence type="ECO:0000259" key="9">
    <source>
        <dbReference type="Pfam" id="PF00266"/>
    </source>
</evidence>
<keyword evidence="11" id="KW-1185">Reference proteome</keyword>
<evidence type="ECO:0000256" key="2">
    <source>
        <dbReference type="ARBA" id="ARBA00002824"/>
    </source>
</evidence>
<dbReference type="InterPro" id="IPR010970">
    <property type="entry name" value="Cys_dSase_SufS"/>
</dbReference>
<accession>A0A4R2FHQ7</accession>
<dbReference type="RefSeq" id="WP_133037833.1">
    <property type="nucleotide sequence ID" value="NZ_SLWF01000003.1"/>
</dbReference>
<dbReference type="SUPFAM" id="SSF53383">
    <property type="entry name" value="PLP-dependent transferases"/>
    <property type="match status" value="1"/>
</dbReference>
<evidence type="ECO:0000256" key="6">
    <source>
        <dbReference type="ARBA" id="ARBA00050776"/>
    </source>
</evidence>
<dbReference type="Proteomes" id="UP000294832">
    <property type="component" value="Unassembled WGS sequence"/>
</dbReference>
<dbReference type="InterPro" id="IPR016454">
    <property type="entry name" value="Cysteine_dSase"/>
</dbReference>
<dbReference type="InterPro" id="IPR020578">
    <property type="entry name" value="Aminotrans_V_PyrdxlP_BS"/>
</dbReference>
<dbReference type="Pfam" id="PF00266">
    <property type="entry name" value="Aminotran_5"/>
    <property type="match status" value="1"/>
</dbReference>
<gene>
    <name evidence="10" type="ORF">EDC91_10367</name>
</gene>
<dbReference type="PANTHER" id="PTHR43586">
    <property type="entry name" value="CYSTEINE DESULFURASE"/>
    <property type="match status" value="1"/>
</dbReference>
<evidence type="ECO:0000256" key="1">
    <source>
        <dbReference type="ARBA" id="ARBA00001933"/>
    </source>
</evidence>
<proteinExistence type="inferred from homology"/>
<comment type="cofactor">
    <cofactor evidence="1 7">
        <name>pyridoxal 5'-phosphate</name>
        <dbReference type="ChEBI" id="CHEBI:597326"/>
    </cofactor>
</comment>
<dbReference type="InterPro" id="IPR000192">
    <property type="entry name" value="Aminotrans_V_dom"/>
</dbReference>
<dbReference type="Gene3D" id="3.90.1150.10">
    <property type="entry name" value="Aspartate Aminotransferase, domain 1"/>
    <property type="match status" value="1"/>
</dbReference>
<evidence type="ECO:0000313" key="11">
    <source>
        <dbReference type="Proteomes" id="UP000294832"/>
    </source>
</evidence>
<dbReference type="GO" id="GO:0006534">
    <property type="term" value="P:cysteine metabolic process"/>
    <property type="evidence" value="ECO:0007669"/>
    <property type="project" value="UniProtKB-UniRule"/>
</dbReference>
<feature type="domain" description="Aminotransferase class V" evidence="9">
    <location>
        <begin position="24"/>
        <end position="391"/>
    </location>
</feature>
<dbReference type="GO" id="GO:0030170">
    <property type="term" value="F:pyridoxal phosphate binding"/>
    <property type="evidence" value="ECO:0007669"/>
    <property type="project" value="UniProtKB-UniRule"/>
</dbReference>
<comment type="caution">
    <text evidence="10">The sequence shown here is derived from an EMBL/GenBank/DDBJ whole genome shotgun (WGS) entry which is preliminary data.</text>
</comment>
<evidence type="ECO:0000256" key="5">
    <source>
        <dbReference type="ARBA" id="ARBA00022898"/>
    </source>
</evidence>
<dbReference type="GO" id="GO:0031071">
    <property type="term" value="F:cysteine desulfurase activity"/>
    <property type="evidence" value="ECO:0007669"/>
    <property type="project" value="UniProtKB-UniRule"/>
</dbReference>
<dbReference type="InterPro" id="IPR015424">
    <property type="entry name" value="PyrdxlP-dep_Trfase"/>
</dbReference>
<dbReference type="AlphaFoldDB" id="A0A4R2FHQ7"/>
<evidence type="ECO:0000256" key="3">
    <source>
        <dbReference type="ARBA" id="ARBA00010447"/>
    </source>
</evidence>
<evidence type="ECO:0000256" key="7">
    <source>
        <dbReference type="RuleBase" id="RU004504"/>
    </source>
</evidence>
<dbReference type="InterPro" id="IPR015422">
    <property type="entry name" value="PyrdxlP-dep_Trfase_small"/>
</dbReference>
<evidence type="ECO:0000256" key="8">
    <source>
        <dbReference type="RuleBase" id="RU004506"/>
    </source>
</evidence>
<comment type="catalytic activity">
    <reaction evidence="6 8">
        <text>(sulfur carrier)-H + L-cysteine = (sulfur carrier)-SH + L-alanine</text>
        <dbReference type="Rhea" id="RHEA:43892"/>
        <dbReference type="Rhea" id="RHEA-COMP:14737"/>
        <dbReference type="Rhea" id="RHEA-COMP:14739"/>
        <dbReference type="ChEBI" id="CHEBI:29917"/>
        <dbReference type="ChEBI" id="CHEBI:35235"/>
        <dbReference type="ChEBI" id="CHEBI:57972"/>
        <dbReference type="ChEBI" id="CHEBI:64428"/>
        <dbReference type="EC" id="2.8.1.7"/>
    </reaction>
</comment>
<dbReference type="EMBL" id="SLWF01000003">
    <property type="protein sequence ID" value="TCN88887.1"/>
    <property type="molecule type" value="Genomic_DNA"/>
</dbReference>
<name>A0A4R2FHQ7_9GAMM</name>
<protein>
    <recommendedName>
        <fullName evidence="8">Cysteine desulfurase</fullName>
        <ecNumber evidence="8">2.8.1.7</ecNumber>
    </recommendedName>
</protein>
<sequence>MSRSPIRQQFPILNQMMGSYPLCYLDNAATSQKPERVIQAMDDYYRRYNANVHRGSYQLSATATSAFEAVRRQLQQFIHAAHPQEVIFTRGTTEALNLLAYGLNKHIKPGDRILVDSTAHHANLVPWQQLALRSGAELIAIPLTDELRLDRQALRTLLQLPTRLVALNHVSNVLGTVNDIAALAQEIRAAGAICVVDGAQAIGHLPVDVQQLGCDFYAFSGHKMYGPTGVGVLWGRLPLLATLEPMLTGGEMIKTVSFTHTEFGELPFRLEAGTPPIAEVIGLGAAIDFLNSVDRNNAQQQEQQLLQQLQQQLAALPGITLYGAHADNRGAIAFNLAGEHHQDVGILLDQQSVAIRCGHHCAMPLMDAMGLKGCCRVSLGIYSNADDITRFIQALRTTITLLTGE</sequence>
<dbReference type="OrthoDB" id="9808002at2"/>
<dbReference type="EC" id="2.8.1.7" evidence="8"/>
<evidence type="ECO:0000256" key="4">
    <source>
        <dbReference type="ARBA" id="ARBA00022679"/>
    </source>
</evidence>
<keyword evidence="5 8" id="KW-0663">Pyridoxal phosphate</keyword>
<comment type="similarity">
    <text evidence="3 8">Belongs to the class-V pyridoxal-phosphate-dependent aminotransferase family. Csd subfamily.</text>
</comment>
<comment type="function">
    <text evidence="2 8">Catalyzes the removal of elemental sulfur and selenium atoms from L-cysteine, L-cystine, L-selenocysteine, and L-selenocystine to produce L-alanine.</text>
</comment>
<reference evidence="10 11" key="1">
    <citation type="submission" date="2019-03" db="EMBL/GenBank/DDBJ databases">
        <title>Freshwater and sediment microbial communities from various areas in North America, analyzing microbe dynamics in response to fracking.</title>
        <authorList>
            <person name="Lamendella R."/>
        </authorList>
    </citation>
    <scope>NUCLEOTIDE SEQUENCE [LARGE SCALE GENOMIC DNA]</scope>
    <source>
        <strain evidence="10 11">74A</strain>
    </source>
</reference>